<feature type="compositionally biased region" description="Basic residues" evidence="1">
    <location>
        <begin position="24"/>
        <end position="38"/>
    </location>
</feature>
<dbReference type="SUPFAM" id="SSF56968">
    <property type="entry name" value="Lipovitellin-phosvitin complex, beta-sheet shell regions"/>
    <property type="match status" value="1"/>
</dbReference>
<feature type="chain" id="PRO_5037595831" evidence="2">
    <location>
        <begin position="21"/>
        <end position="138"/>
    </location>
</feature>
<organism evidence="3 4">
    <name type="scientific">Ditylenchus dipsaci</name>
    <dbReference type="NCBI Taxonomy" id="166011"/>
    <lineage>
        <taxon>Eukaryota</taxon>
        <taxon>Metazoa</taxon>
        <taxon>Ecdysozoa</taxon>
        <taxon>Nematoda</taxon>
        <taxon>Chromadorea</taxon>
        <taxon>Rhabditida</taxon>
        <taxon>Tylenchina</taxon>
        <taxon>Tylenchomorpha</taxon>
        <taxon>Sphaerularioidea</taxon>
        <taxon>Anguinidae</taxon>
        <taxon>Anguininae</taxon>
        <taxon>Ditylenchus</taxon>
    </lineage>
</organism>
<name>A0A915DYN3_9BILA</name>
<feature type="signal peptide" evidence="2">
    <location>
        <begin position="1"/>
        <end position="20"/>
    </location>
</feature>
<proteinExistence type="predicted"/>
<keyword evidence="3" id="KW-1185">Reference proteome</keyword>
<dbReference type="WBParaSite" id="jg24099">
    <property type="protein sequence ID" value="jg24099"/>
    <property type="gene ID" value="jg24099"/>
</dbReference>
<dbReference type="AlphaFoldDB" id="A0A915DYN3"/>
<keyword evidence="2" id="KW-0732">Signal</keyword>
<evidence type="ECO:0000313" key="4">
    <source>
        <dbReference type="WBParaSite" id="jg24099"/>
    </source>
</evidence>
<sequence length="138" mass="15239">MRAAPLALLLTLSFLLGAEATNKHKEKHHPHRQQHSTTKRSSEDQPESPIPASITPFVAGREYCFEYNSQVSSGYAPWISGQQASSRLQSRVCLTCVAAEQCVLKMYKAKAGQRNAEAGDWSNQDSWDQAAHILPSSL</sequence>
<evidence type="ECO:0000256" key="2">
    <source>
        <dbReference type="SAM" id="SignalP"/>
    </source>
</evidence>
<dbReference type="GO" id="GO:0005319">
    <property type="term" value="F:lipid transporter activity"/>
    <property type="evidence" value="ECO:0007669"/>
    <property type="project" value="InterPro"/>
</dbReference>
<reference evidence="4" key="1">
    <citation type="submission" date="2022-11" db="UniProtKB">
        <authorList>
            <consortium name="WormBaseParasite"/>
        </authorList>
    </citation>
    <scope>IDENTIFICATION</scope>
</reference>
<dbReference type="Proteomes" id="UP000887574">
    <property type="component" value="Unplaced"/>
</dbReference>
<evidence type="ECO:0000256" key="1">
    <source>
        <dbReference type="SAM" id="MobiDB-lite"/>
    </source>
</evidence>
<feature type="region of interest" description="Disordered" evidence="1">
    <location>
        <begin position="23"/>
        <end position="53"/>
    </location>
</feature>
<accession>A0A915DYN3</accession>
<protein>
    <submittedName>
        <fullName evidence="4">Uncharacterized protein</fullName>
    </submittedName>
</protein>
<evidence type="ECO:0000313" key="3">
    <source>
        <dbReference type="Proteomes" id="UP000887574"/>
    </source>
</evidence>
<dbReference type="InterPro" id="IPR015819">
    <property type="entry name" value="Lipid_transp_b-sht_shell"/>
</dbReference>